<sequence length="613" mass="68161">MIFHFFLAIISCREARPHSADTQKRLESQKYFSNQEKQELLYHPIPLADNQAPESSTEEESESSEEFPSETDSNQETSIFNDDSNTLTETSEIGDLQTPTEFHESESTISEEETVFDAESEMTEGNENLNSFTSSEEESDSPKTDFLSTTTADDEITTEKISENDDEKITVSFTETFDQNDGTYSFSTLNEMSIESEVEIEDETETELLPVIPTRTPRPEDTTPGEKPDDFIYSTSESHVFNFTSSDYIDTCDTCVPIRLPDEGNSQMVIEIKQKSITIDGSYKPKVDIYFEPLIEDATFILEEPNESNYQDLLFGLKANEKTSTLKINTNNAPVNIFSDSQISSLAVLTSTAATRIGIRDITVSQGNLSLLVNSRVDSIKTENLTVFKKASIDGFKVNEKAKLMSDTINATRITYVCNKLITKQGSESIIQNAQINNELIMSKNSKITLKGYTFFASTSRVRIDASNSSISPPIIIHELDSVPDSLEVTNLGSSTTEYKVICGVHFTSCEKWTNRFNGSCVKYPNSQDSEFNDEITQESEENEYMCYVMNYKPPANTSNNSITPGGIAGTVIACVVIIAVVASIIIYNRVSKKKSGEVKNSSSLSLSSESVL</sequence>
<dbReference type="AlphaFoldDB" id="A0A1J4KJE1"/>
<name>A0A1J4KJE1_9EUKA</name>
<feature type="compositionally biased region" description="Polar residues" evidence="1">
    <location>
        <begin position="72"/>
        <end position="91"/>
    </location>
</feature>
<dbReference type="EMBL" id="MLAK01000629">
    <property type="protein sequence ID" value="OHT09798.1"/>
    <property type="molecule type" value="Genomic_DNA"/>
</dbReference>
<accession>A0A1J4KJE1</accession>
<keyword evidence="2" id="KW-0812">Transmembrane</keyword>
<comment type="caution">
    <text evidence="3">The sequence shown here is derived from an EMBL/GenBank/DDBJ whole genome shotgun (WGS) entry which is preliminary data.</text>
</comment>
<feature type="compositionally biased region" description="Acidic residues" evidence="1">
    <location>
        <begin position="56"/>
        <end position="69"/>
    </location>
</feature>
<keyword evidence="4" id="KW-1185">Reference proteome</keyword>
<reference evidence="3" key="1">
    <citation type="submission" date="2016-10" db="EMBL/GenBank/DDBJ databases">
        <authorList>
            <person name="Benchimol M."/>
            <person name="Almeida L.G."/>
            <person name="Vasconcelos A.T."/>
            <person name="Perreira-Neves A."/>
            <person name="Rosa I.A."/>
            <person name="Tasca T."/>
            <person name="Bogo M.R."/>
            <person name="de Souza W."/>
        </authorList>
    </citation>
    <scope>NUCLEOTIDE SEQUENCE [LARGE SCALE GENOMIC DNA]</scope>
    <source>
        <strain evidence="3">K</strain>
    </source>
</reference>
<dbReference type="Proteomes" id="UP000179807">
    <property type="component" value="Unassembled WGS sequence"/>
</dbReference>
<feature type="region of interest" description="Disordered" evidence="1">
    <location>
        <begin position="31"/>
        <end position="155"/>
    </location>
</feature>
<evidence type="ECO:0000313" key="4">
    <source>
        <dbReference type="Proteomes" id="UP000179807"/>
    </source>
</evidence>
<evidence type="ECO:0000256" key="2">
    <source>
        <dbReference type="SAM" id="Phobius"/>
    </source>
</evidence>
<dbReference type="VEuPathDB" id="TrichDB:TRFO_21152"/>
<dbReference type="RefSeq" id="XP_068362934.1">
    <property type="nucleotide sequence ID" value="XM_068501790.1"/>
</dbReference>
<gene>
    <name evidence="3" type="ORF">TRFO_21152</name>
</gene>
<protein>
    <submittedName>
        <fullName evidence="3">Uncharacterized protein</fullName>
    </submittedName>
</protein>
<evidence type="ECO:0000313" key="3">
    <source>
        <dbReference type="EMBL" id="OHT09798.1"/>
    </source>
</evidence>
<dbReference type="GeneID" id="94836494"/>
<keyword evidence="2" id="KW-0472">Membrane</keyword>
<keyword evidence="2" id="KW-1133">Transmembrane helix</keyword>
<feature type="transmembrane region" description="Helical" evidence="2">
    <location>
        <begin position="567"/>
        <end position="588"/>
    </location>
</feature>
<feature type="compositionally biased region" description="Polar residues" evidence="1">
    <location>
        <begin position="125"/>
        <end position="134"/>
    </location>
</feature>
<feature type="compositionally biased region" description="Acidic residues" evidence="1">
    <location>
        <begin position="109"/>
        <end position="124"/>
    </location>
</feature>
<organism evidence="3 4">
    <name type="scientific">Tritrichomonas foetus</name>
    <dbReference type="NCBI Taxonomy" id="1144522"/>
    <lineage>
        <taxon>Eukaryota</taxon>
        <taxon>Metamonada</taxon>
        <taxon>Parabasalia</taxon>
        <taxon>Tritrichomonadida</taxon>
        <taxon>Tritrichomonadidae</taxon>
        <taxon>Tritrichomonas</taxon>
    </lineage>
</organism>
<evidence type="ECO:0000256" key="1">
    <source>
        <dbReference type="SAM" id="MobiDB-lite"/>
    </source>
</evidence>
<proteinExistence type="predicted"/>